<keyword evidence="2" id="KW-1185">Reference proteome</keyword>
<dbReference type="EMBL" id="BORS01000008">
    <property type="protein sequence ID" value="GIO42799.1"/>
    <property type="molecule type" value="Genomic_DNA"/>
</dbReference>
<proteinExistence type="predicted"/>
<dbReference type="Proteomes" id="UP000678895">
    <property type="component" value="Unassembled WGS sequence"/>
</dbReference>
<reference evidence="1" key="1">
    <citation type="submission" date="2021-03" db="EMBL/GenBank/DDBJ databases">
        <title>Antimicrobial resistance genes in bacteria isolated from Japanese honey, and their potential for conferring macrolide and lincosamide resistance in the American foulbrood pathogen Paenibacillus larvae.</title>
        <authorList>
            <person name="Okamoto M."/>
            <person name="Kumagai M."/>
            <person name="Kanamori H."/>
            <person name="Takamatsu D."/>
        </authorList>
    </citation>
    <scope>NUCLEOTIDE SEQUENCE</scope>
    <source>
        <strain evidence="1">J41TS4</strain>
    </source>
</reference>
<organism evidence="1 2">
    <name type="scientific">Paenibacillus apis</name>
    <dbReference type="NCBI Taxonomy" id="1792174"/>
    <lineage>
        <taxon>Bacteria</taxon>
        <taxon>Bacillati</taxon>
        <taxon>Bacillota</taxon>
        <taxon>Bacilli</taxon>
        <taxon>Bacillales</taxon>
        <taxon>Paenibacillaceae</taxon>
        <taxon>Paenibacillus</taxon>
    </lineage>
</organism>
<comment type="caution">
    <text evidence="1">The sequence shown here is derived from an EMBL/GenBank/DDBJ whole genome shotgun (WGS) entry which is preliminary data.</text>
</comment>
<sequence>MKFSEFEAETWDEMKKFFDTCLLPVTGLTGSEAPHEAAERLELLRDVMDWIESPFQGRVVTYPAVQYGGAEAADQINRIIQGVRQAGFIYVIVASAVEELNEELLSGVNLIVTPQRYAKSAGQRKSQNPAVQEQILRLWQEGK</sequence>
<dbReference type="RefSeq" id="WP_301627536.1">
    <property type="nucleotide sequence ID" value="NZ_BORS01000008.1"/>
</dbReference>
<accession>A0A919Y1F5</accession>
<evidence type="ECO:0000313" key="1">
    <source>
        <dbReference type="EMBL" id="GIO42799.1"/>
    </source>
</evidence>
<evidence type="ECO:0000313" key="2">
    <source>
        <dbReference type="Proteomes" id="UP000678895"/>
    </source>
</evidence>
<name>A0A919Y1F5_9BACL</name>
<dbReference type="InterPro" id="IPR019615">
    <property type="entry name" value="DUF2487"/>
</dbReference>
<dbReference type="Pfam" id="PF10673">
    <property type="entry name" value="DUF2487"/>
    <property type="match status" value="1"/>
</dbReference>
<gene>
    <name evidence="1" type="ORF">J41TS4_25570</name>
</gene>
<protein>
    <recommendedName>
        <fullName evidence="3">DUF2487 family protein</fullName>
    </recommendedName>
</protein>
<evidence type="ECO:0008006" key="3">
    <source>
        <dbReference type="Google" id="ProtNLM"/>
    </source>
</evidence>
<dbReference type="AlphaFoldDB" id="A0A919Y1F5"/>